<feature type="transmembrane region" description="Helical" evidence="1">
    <location>
        <begin position="673"/>
        <end position="691"/>
    </location>
</feature>
<keyword evidence="1" id="KW-1133">Transmembrane helix</keyword>
<keyword evidence="3" id="KW-1185">Reference proteome</keyword>
<evidence type="ECO:0000256" key="1">
    <source>
        <dbReference type="SAM" id="Phobius"/>
    </source>
</evidence>
<dbReference type="Proteomes" id="UP001251524">
    <property type="component" value="Unassembled WGS sequence"/>
</dbReference>
<feature type="transmembrane region" description="Helical" evidence="1">
    <location>
        <begin position="752"/>
        <end position="773"/>
    </location>
</feature>
<feature type="transmembrane region" description="Helical" evidence="1">
    <location>
        <begin position="697"/>
        <end position="718"/>
    </location>
</feature>
<keyword evidence="1" id="KW-0812">Transmembrane</keyword>
<evidence type="ECO:0000313" key="3">
    <source>
        <dbReference type="Proteomes" id="UP001251524"/>
    </source>
</evidence>
<feature type="transmembrane region" description="Helical" evidence="1">
    <location>
        <begin position="291"/>
        <end position="312"/>
    </location>
</feature>
<comment type="caution">
    <text evidence="2">The sequence shown here is derived from an EMBL/GenBank/DDBJ whole genome shotgun (WGS) entry which is preliminary data.</text>
</comment>
<feature type="transmembrane region" description="Helical" evidence="1">
    <location>
        <begin position="318"/>
        <end position="339"/>
    </location>
</feature>
<protein>
    <submittedName>
        <fullName evidence="2">Exporter</fullName>
    </submittedName>
</protein>
<gene>
    <name evidence="2" type="ORF">J2X06_000194</name>
</gene>
<organism evidence="2 3">
    <name type="scientific">Lysobacter niastensis</name>
    <dbReference type="NCBI Taxonomy" id="380629"/>
    <lineage>
        <taxon>Bacteria</taxon>
        <taxon>Pseudomonadati</taxon>
        <taxon>Pseudomonadota</taxon>
        <taxon>Gammaproteobacteria</taxon>
        <taxon>Lysobacterales</taxon>
        <taxon>Lysobacteraceae</taxon>
        <taxon>Lysobacter</taxon>
    </lineage>
</organism>
<dbReference type="EMBL" id="JAVDVY010000001">
    <property type="protein sequence ID" value="MDR7133010.1"/>
    <property type="molecule type" value="Genomic_DNA"/>
</dbReference>
<feature type="transmembrane region" description="Helical" evidence="1">
    <location>
        <begin position="351"/>
        <end position="374"/>
    </location>
</feature>
<feature type="transmembrane region" description="Helical" evidence="1">
    <location>
        <begin position="646"/>
        <end position="666"/>
    </location>
</feature>
<name>A0ABU1W616_9GAMM</name>
<dbReference type="PANTHER" id="PTHR33406:SF13">
    <property type="entry name" value="MEMBRANE PROTEIN YDFJ"/>
    <property type="match status" value="1"/>
</dbReference>
<feature type="transmembrane region" description="Helical" evidence="1">
    <location>
        <begin position="436"/>
        <end position="455"/>
    </location>
</feature>
<dbReference type="PANTHER" id="PTHR33406">
    <property type="entry name" value="MEMBRANE PROTEIN MJ1562-RELATED"/>
    <property type="match status" value="1"/>
</dbReference>
<feature type="transmembrane region" description="Helical" evidence="1">
    <location>
        <begin position="267"/>
        <end position="284"/>
    </location>
</feature>
<dbReference type="InterPro" id="IPR050545">
    <property type="entry name" value="Mycobact_MmpL"/>
</dbReference>
<dbReference type="SUPFAM" id="SSF82866">
    <property type="entry name" value="Multidrug efflux transporter AcrB transmembrane domain"/>
    <property type="match status" value="2"/>
</dbReference>
<feature type="transmembrane region" description="Helical" evidence="1">
    <location>
        <begin position="386"/>
        <end position="407"/>
    </location>
</feature>
<keyword evidence="1" id="KW-0472">Membrane</keyword>
<sequence length="786" mass="85718">MTDVPRWRGWRALAWLWLVAVLAVGVHQWRFWHESRLESDVLALLPRDAHDPALADATRRIADASARNMVVLLGAADAAQARAAAQAYRASLNTAQAARSLPFVESTSVEGWFDATREFYRPWRDRLLTDAQRVRLRDTAPDALAEEALAALYGPMGSPRMTQWREDPLNLWPQWWQAQATASGMRFDADGLLQADDSTGHARTWAVLQFETRGSAFRLDGEPVIDAALDDAYAAASKAVPDLRELRAGVPLHAEAAAVQASREVNIIGFGSLAAVLLLVWLAFRSMTPIVLVALSLLIGVAAALSVTAMIFGQVHLLTLVFGASLVGVAEDYGIHWFASRQGHPRIERWTLLRSLLPGMGLAWLTSALAYLALGLAPFPGLQQMAVFSAVGLGAAFLTVLCWFPWLDRGQVRPSALSRAMQAWMSRWPRVRLTKGWWIAAAVAAVVVIGGLWQLRSNDDLRNLQSSPKALIDQQIEISRLLALPSPAQFYLVRANDTETLLQREHKLTARLSSLAREGRIHGYRAISDWLPSQQQQAADAAMTARAENAVLVQVGAATGEQFARPTFASAALSLEAWMASPASKPLRALWLGRSGDGVASVVMVDAPGGDDLLDLLATQAQGLHGVRWVNRTAEFSSLLGHYRRMMLALLLAGAVLVFVSLWVRYRRDAWRAMLPTVLAGLLSVALLGWLGEPLQLFNVLALLLLLGMGIDYGIFLLEHRGDASAWLAVSVGAASTWLSFGLLALSATPALHAFGLTLLFGIGLVWLLSPLFRPHVPPHAQAAHD</sequence>
<feature type="transmembrane region" description="Helical" evidence="1">
    <location>
        <begin position="725"/>
        <end position="746"/>
    </location>
</feature>
<accession>A0ABU1W616</accession>
<reference evidence="2 3" key="1">
    <citation type="submission" date="2023-07" db="EMBL/GenBank/DDBJ databases">
        <title>Sorghum-associated microbial communities from plants grown in Nebraska, USA.</title>
        <authorList>
            <person name="Schachtman D."/>
        </authorList>
    </citation>
    <scope>NUCLEOTIDE SEQUENCE [LARGE SCALE GENOMIC DNA]</scope>
    <source>
        <strain evidence="2 3">BE198</strain>
    </source>
</reference>
<evidence type="ECO:0000313" key="2">
    <source>
        <dbReference type="EMBL" id="MDR7133010.1"/>
    </source>
</evidence>
<dbReference type="Gene3D" id="1.20.1640.10">
    <property type="entry name" value="Multidrug efflux transporter AcrB transmembrane domain"/>
    <property type="match status" value="2"/>
</dbReference>
<proteinExistence type="predicted"/>